<evidence type="ECO:0000259" key="2">
    <source>
        <dbReference type="Pfam" id="PF20209"/>
    </source>
</evidence>
<dbReference type="EMBL" id="CDHK01000003">
    <property type="protein sequence ID" value="CEO59600.1"/>
    <property type="molecule type" value="Genomic_DNA"/>
</dbReference>
<dbReference type="Pfam" id="PF20209">
    <property type="entry name" value="DUF6570"/>
    <property type="match status" value="1"/>
</dbReference>
<dbReference type="AlphaFoldDB" id="A0A0F7VHJ8"/>
<reference evidence="4" key="1">
    <citation type="journal article" date="2015" name="Genome Announc.">
        <title>Draft genome sequence of the fungus Penicillium brasilianum MG11.</title>
        <authorList>
            <person name="Horn F."/>
            <person name="Linde J."/>
            <person name="Mattern D.J."/>
            <person name="Walther G."/>
            <person name="Guthke R."/>
            <person name="Brakhage A.A."/>
            <person name="Valiante V."/>
        </authorList>
    </citation>
    <scope>NUCLEOTIDE SEQUENCE [LARGE SCALE GENOMIC DNA]</scope>
    <source>
        <strain evidence="4">MG11</strain>
    </source>
</reference>
<accession>A0A0F7VHJ8</accession>
<gene>
    <name evidence="3" type="ORF">PMG11_04272</name>
</gene>
<dbReference type="Proteomes" id="UP000042958">
    <property type="component" value="Unassembled WGS sequence"/>
</dbReference>
<name>A0A0F7VHJ8_PENBI</name>
<proteinExistence type="predicted"/>
<feature type="domain" description="DUF6570" evidence="2">
    <location>
        <begin position="61"/>
        <end position="174"/>
    </location>
</feature>
<dbReference type="OrthoDB" id="432234at2759"/>
<evidence type="ECO:0000313" key="3">
    <source>
        <dbReference type="EMBL" id="CEO59600.1"/>
    </source>
</evidence>
<dbReference type="InterPro" id="IPR025476">
    <property type="entry name" value="Helitron_helicase-like"/>
</dbReference>
<sequence length="621" mass="69074">MGLARQDLPCASCGRLIPSTDARQVIEGDSLLKPLEGLLDCCGYKDGFCTLCSACYAALLRGSVPRFSAKNNINVTLCQHYPDALKDLSLTEESLIAASHPVGVVVKLRPGGQTSPSTYRALRGHFIIIPQDPKPVLRILPSPSLELTEVIKVFWLGNRPPTDDDLRPFLIVHHHERAGYSVNLQEGNYENEWQAAEGNNDQFSEDALPVTGSVTTDINGERQNPDVRLLNIVYTLVKDSVPEVRSQYTATTRIDHTDPISRSPHYSPVVEYGIRGQPTLLNHWQDPHYFTSAFPTLFPGGIGGHLDHRTLPVSLVAFANWAIRHHSRRFARHRTFMYLLYDVIQLRNSSLGNSLLIKRSQWDSVTRDLNSLNVDRLKKASEELAANQITADPLVRRLLKNITAIGVQVPGSFFQKLQLRAELRGLLVREGMPAFWLTLNPSDLQNPLVLVLAGVQCSTERSANVASTIRQATATSDPAAVARFFHYTCKAVLDGLLGSKPNDIGILGDVSNYFGVVETNGRGMLHLHALVWLRGNLGFIELRNRILADGQFANRMISFLESVIMHSLHDREPQYVSQSPRADLMPLNHVDQHDTLPLTTKLHLHLVPKMVDALQLPKIGC</sequence>
<feature type="domain" description="Helitron helicase-like" evidence="1">
    <location>
        <begin position="318"/>
        <end position="531"/>
    </location>
</feature>
<evidence type="ECO:0000259" key="1">
    <source>
        <dbReference type="Pfam" id="PF14214"/>
    </source>
</evidence>
<evidence type="ECO:0000313" key="4">
    <source>
        <dbReference type="Proteomes" id="UP000042958"/>
    </source>
</evidence>
<dbReference type="InterPro" id="IPR046700">
    <property type="entry name" value="DUF6570"/>
</dbReference>
<organism evidence="3 4">
    <name type="scientific">Penicillium brasilianum</name>
    <dbReference type="NCBI Taxonomy" id="104259"/>
    <lineage>
        <taxon>Eukaryota</taxon>
        <taxon>Fungi</taxon>
        <taxon>Dikarya</taxon>
        <taxon>Ascomycota</taxon>
        <taxon>Pezizomycotina</taxon>
        <taxon>Eurotiomycetes</taxon>
        <taxon>Eurotiomycetidae</taxon>
        <taxon>Eurotiales</taxon>
        <taxon>Aspergillaceae</taxon>
        <taxon>Penicillium</taxon>
    </lineage>
</organism>
<keyword evidence="4" id="KW-1185">Reference proteome</keyword>
<protein>
    <submittedName>
        <fullName evidence="3">Uncharacterized protein</fullName>
    </submittedName>
</protein>
<dbReference type="Pfam" id="PF14214">
    <property type="entry name" value="Helitron_like_N"/>
    <property type="match status" value="1"/>
</dbReference>